<dbReference type="AlphaFoldDB" id="A0A1J5P4J8"/>
<dbReference type="Pfam" id="PF01478">
    <property type="entry name" value="Peptidase_A24"/>
    <property type="match status" value="1"/>
</dbReference>
<name>A0A1J5P4J8_9ZZZZ</name>
<evidence type="ECO:0000313" key="3">
    <source>
        <dbReference type="EMBL" id="OIQ66050.1"/>
    </source>
</evidence>
<feature type="transmembrane region" description="Helical" evidence="1">
    <location>
        <begin position="144"/>
        <end position="161"/>
    </location>
</feature>
<comment type="caution">
    <text evidence="3">The sequence shown here is derived from an EMBL/GenBank/DDBJ whole genome shotgun (WGS) entry which is preliminary data.</text>
</comment>
<feature type="transmembrane region" description="Helical" evidence="1">
    <location>
        <begin position="38"/>
        <end position="54"/>
    </location>
</feature>
<keyword evidence="1" id="KW-0812">Transmembrane</keyword>
<dbReference type="GO" id="GO:0016020">
    <property type="term" value="C:membrane"/>
    <property type="evidence" value="ECO:0007669"/>
    <property type="project" value="InterPro"/>
</dbReference>
<evidence type="ECO:0000259" key="2">
    <source>
        <dbReference type="Pfam" id="PF01478"/>
    </source>
</evidence>
<proteinExistence type="predicted"/>
<dbReference type="EMBL" id="MLJW01006871">
    <property type="protein sequence ID" value="OIQ66050.1"/>
    <property type="molecule type" value="Genomic_DNA"/>
</dbReference>
<reference evidence="3" key="1">
    <citation type="submission" date="2016-10" db="EMBL/GenBank/DDBJ databases">
        <title>Sequence of Gallionella enrichment culture.</title>
        <authorList>
            <person name="Poehlein A."/>
            <person name="Muehling M."/>
            <person name="Daniel R."/>
        </authorList>
    </citation>
    <scope>NUCLEOTIDE SEQUENCE</scope>
</reference>
<protein>
    <submittedName>
        <fullName evidence="3">Type IV leader peptidase family protein</fullName>
    </submittedName>
</protein>
<keyword evidence="1" id="KW-0472">Membrane</keyword>
<keyword evidence="1" id="KW-1133">Transmembrane helix</keyword>
<gene>
    <name evidence="3" type="ORF">GALL_523850</name>
</gene>
<dbReference type="InterPro" id="IPR000045">
    <property type="entry name" value="Prepilin_IV_endopep_pep"/>
</dbReference>
<evidence type="ECO:0000256" key="1">
    <source>
        <dbReference type="SAM" id="Phobius"/>
    </source>
</evidence>
<organism evidence="3">
    <name type="scientific">mine drainage metagenome</name>
    <dbReference type="NCBI Taxonomy" id="410659"/>
    <lineage>
        <taxon>unclassified sequences</taxon>
        <taxon>metagenomes</taxon>
        <taxon>ecological metagenomes</taxon>
    </lineage>
</organism>
<feature type="transmembrane region" description="Helical" evidence="1">
    <location>
        <begin position="6"/>
        <end position="26"/>
    </location>
</feature>
<sequence length="166" mass="18151">MHMQMSALAATWFVPFAIAIGIWVSWSDMKFMKIPNQSVLALAAVFILVGPLVLPFDSYLWHLATIPAVLAVGFMLNVIRAVGAGDAKFAAAMAPFFALGDAVEIMFLSCAILLAAFTTHRVMGLVPAVRRATTDWESWERRDFPMGFALSGILIVYLLLASHYGI</sequence>
<accession>A0A1J5P4J8</accession>
<feature type="domain" description="Prepilin type IV endopeptidase peptidase" evidence="2">
    <location>
        <begin position="17"/>
        <end position="115"/>
    </location>
</feature>
<dbReference type="GO" id="GO:0004190">
    <property type="term" value="F:aspartic-type endopeptidase activity"/>
    <property type="evidence" value="ECO:0007669"/>
    <property type="project" value="InterPro"/>
</dbReference>
<dbReference type="Gene3D" id="1.20.120.1220">
    <property type="match status" value="1"/>
</dbReference>
<feature type="transmembrane region" description="Helical" evidence="1">
    <location>
        <begin position="60"/>
        <end position="79"/>
    </location>
</feature>
<feature type="transmembrane region" description="Helical" evidence="1">
    <location>
        <begin position="91"/>
        <end position="117"/>
    </location>
</feature>